<dbReference type="RefSeq" id="WP_143909446.1">
    <property type="nucleotide sequence ID" value="NZ_CP041765.1"/>
</dbReference>
<keyword evidence="2 8" id="KW-0808">Transferase</keyword>
<feature type="domain" description="4'-phosphopantetheinyl transferase" evidence="9">
    <location>
        <begin position="4"/>
        <end position="103"/>
    </location>
</feature>
<reference evidence="10 11" key="1">
    <citation type="submission" date="2019-07" db="EMBL/GenBank/DDBJ databases">
        <title>Tomitella cavernea sp. nov., an actinomycete isolated from soil.</title>
        <authorList>
            <person name="Cheng J."/>
        </authorList>
    </citation>
    <scope>NUCLEOTIDE SEQUENCE [LARGE SCALE GENOMIC DNA]</scope>
    <source>
        <strain evidence="10 11">HY188</strain>
    </source>
</reference>
<name>A0A516X5Z4_9ACTN</name>
<protein>
    <recommendedName>
        <fullName evidence="8">Holo-[acyl-carrier-protein] synthase</fullName>
        <shortName evidence="8">Holo-ACP synthase</shortName>
        <ecNumber evidence="8">2.7.8.7</ecNumber>
    </recommendedName>
    <alternativeName>
        <fullName evidence="8">4'-phosphopantetheinyl transferase AcpS</fullName>
    </alternativeName>
</protein>
<accession>A0A516X5Z4</accession>
<dbReference type="InterPro" id="IPR002582">
    <property type="entry name" value="ACPS"/>
</dbReference>
<dbReference type="EMBL" id="CP041765">
    <property type="protein sequence ID" value="QDQ98101.1"/>
    <property type="molecule type" value="Genomic_DNA"/>
</dbReference>
<dbReference type="AlphaFoldDB" id="A0A516X5Z4"/>
<sequence>MIAGIGTDVVAVPEFAEQLARPGTAFARAFTPGERRACAGQDRDPAAQAKHYAARWAAKEAFVKAWSAAVYGRPPVLPEAEMREIEVVSDAWGRPALRLRGAVAEAVRDSLGGVVLHVSLSHDGDVAAAYVVIERAG</sequence>
<gene>
    <name evidence="8" type="primary">acpS</name>
    <name evidence="10" type="ORF">FO059_13245</name>
</gene>
<evidence type="ECO:0000256" key="5">
    <source>
        <dbReference type="ARBA" id="ARBA00022842"/>
    </source>
</evidence>
<keyword evidence="11" id="KW-1185">Reference proteome</keyword>
<reference evidence="10 11" key="2">
    <citation type="submission" date="2019-07" db="EMBL/GenBank/DDBJ databases">
        <authorList>
            <person name="Huang Y."/>
        </authorList>
    </citation>
    <scope>NUCLEOTIDE SEQUENCE [LARGE SCALE GENOMIC DNA]</scope>
    <source>
        <strain evidence="10 11">HY188</strain>
    </source>
</reference>
<comment type="similarity">
    <text evidence="8">Belongs to the P-Pant transferase superfamily. AcpS family.</text>
</comment>
<dbReference type="HAMAP" id="MF_00101">
    <property type="entry name" value="AcpS"/>
    <property type="match status" value="1"/>
</dbReference>
<dbReference type="InterPro" id="IPR008278">
    <property type="entry name" value="4-PPantetheinyl_Trfase_dom"/>
</dbReference>
<dbReference type="GO" id="GO:0006633">
    <property type="term" value="P:fatty acid biosynthetic process"/>
    <property type="evidence" value="ECO:0007669"/>
    <property type="project" value="UniProtKB-UniRule"/>
</dbReference>
<comment type="catalytic activity">
    <reaction evidence="8">
        <text>apo-[ACP] + CoA = holo-[ACP] + adenosine 3',5'-bisphosphate + H(+)</text>
        <dbReference type="Rhea" id="RHEA:12068"/>
        <dbReference type="Rhea" id="RHEA-COMP:9685"/>
        <dbReference type="Rhea" id="RHEA-COMP:9690"/>
        <dbReference type="ChEBI" id="CHEBI:15378"/>
        <dbReference type="ChEBI" id="CHEBI:29999"/>
        <dbReference type="ChEBI" id="CHEBI:57287"/>
        <dbReference type="ChEBI" id="CHEBI:58343"/>
        <dbReference type="ChEBI" id="CHEBI:64479"/>
        <dbReference type="EC" id="2.7.8.7"/>
    </reaction>
</comment>
<dbReference type="Pfam" id="PF01648">
    <property type="entry name" value="ACPS"/>
    <property type="match status" value="1"/>
</dbReference>
<dbReference type="Gene3D" id="3.90.470.20">
    <property type="entry name" value="4'-phosphopantetheinyl transferase domain"/>
    <property type="match status" value="1"/>
</dbReference>
<dbReference type="GO" id="GO:0000287">
    <property type="term" value="F:magnesium ion binding"/>
    <property type="evidence" value="ECO:0007669"/>
    <property type="project" value="UniProtKB-UniRule"/>
</dbReference>
<dbReference type="OrthoDB" id="517356at2"/>
<feature type="binding site" evidence="8">
    <location>
        <position position="8"/>
    </location>
    <ligand>
        <name>Mg(2+)</name>
        <dbReference type="ChEBI" id="CHEBI:18420"/>
    </ligand>
</feature>
<evidence type="ECO:0000259" key="9">
    <source>
        <dbReference type="Pfam" id="PF01648"/>
    </source>
</evidence>
<dbReference type="GO" id="GO:0008897">
    <property type="term" value="F:holo-[acyl-carrier-protein] synthase activity"/>
    <property type="evidence" value="ECO:0007669"/>
    <property type="project" value="UniProtKB-UniRule"/>
</dbReference>
<comment type="function">
    <text evidence="8">Transfers the 4'-phosphopantetheine moiety from coenzyme A to a Ser of acyl-carrier-protein.</text>
</comment>
<evidence type="ECO:0000313" key="10">
    <source>
        <dbReference type="EMBL" id="QDQ98101.1"/>
    </source>
</evidence>
<keyword evidence="5 8" id="KW-0460">Magnesium</keyword>
<organism evidence="10 11">
    <name type="scientific">Tomitella fengzijianii</name>
    <dbReference type="NCBI Taxonomy" id="2597660"/>
    <lineage>
        <taxon>Bacteria</taxon>
        <taxon>Bacillati</taxon>
        <taxon>Actinomycetota</taxon>
        <taxon>Actinomycetes</taxon>
        <taxon>Mycobacteriales</taxon>
        <taxon>Tomitella</taxon>
    </lineage>
</organism>
<dbReference type="SUPFAM" id="SSF56214">
    <property type="entry name" value="4'-phosphopantetheinyl transferase"/>
    <property type="match status" value="1"/>
</dbReference>
<dbReference type="EC" id="2.7.8.7" evidence="8"/>
<keyword evidence="6 8" id="KW-0443">Lipid metabolism</keyword>
<evidence type="ECO:0000256" key="6">
    <source>
        <dbReference type="ARBA" id="ARBA00023098"/>
    </source>
</evidence>
<dbReference type="InterPro" id="IPR004568">
    <property type="entry name" value="Ppantetheine-prot_Trfase_dom"/>
</dbReference>
<keyword evidence="8" id="KW-0963">Cytoplasm</keyword>
<evidence type="ECO:0000256" key="8">
    <source>
        <dbReference type="HAMAP-Rule" id="MF_00101"/>
    </source>
</evidence>
<evidence type="ECO:0000256" key="7">
    <source>
        <dbReference type="ARBA" id="ARBA00023160"/>
    </source>
</evidence>
<keyword evidence="4 8" id="KW-0276">Fatty acid metabolism</keyword>
<dbReference type="NCBIfam" id="NF000831">
    <property type="entry name" value="PRK00070.3-1"/>
    <property type="match status" value="1"/>
</dbReference>
<dbReference type="Proteomes" id="UP000317344">
    <property type="component" value="Chromosome"/>
</dbReference>
<keyword evidence="1 8" id="KW-0444">Lipid biosynthesis</keyword>
<evidence type="ECO:0000256" key="2">
    <source>
        <dbReference type="ARBA" id="ARBA00022679"/>
    </source>
</evidence>
<dbReference type="NCBIfam" id="TIGR00556">
    <property type="entry name" value="pantethn_trn"/>
    <property type="match status" value="1"/>
</dbReference>
<feature type="binding site" evidence="8">
    <location>
        <position position="60"/>
    </location>
    <ligand>
        <name>Mg(2+)</name>
        <dbReference type="ChEBI" id="CHEBI:18420"/>
    </ligand>
</feature>
<evidence type="ECO:0000313" key="11">
    <source>
        <dbReference type="Proteomes" id="UP000317344"/>
    </source>
</evidence>
<keyword evidence="7 8" id="KW-0275">Fatty acid biosynthesis</keyword>
<comment type="cofactor">
    <cofactor evidence="8">
        <name>Mg(2+)</name>
        <dbReference type="ChEBI" id="CHEBI:18420"/>
    </cofactor>
</comment>
<keyword evidence="3 8" id="KW-0479">Metal-binding</keyword>
<evidence type="ECO:0000256" key="4">
    <source>
        <dbReference type="ARBA" id="ARBA00022832"/>
    </source>
</evidence>
<evidence type="ECO:0000256" key="3">
    <source>
        <dbReference type="ARBA" id="ARBA00022723"/>
    </source>
</evidence>
<dbReference type="InterPro" id="IPR037143">
    <property type="entry name" value="4-PPantetheinyl_Trfase_dom_sf"/>
</dbReference>
<dbReference type="GO" id="GO:0005737">
    <property type="term" value="C:cytoplasm"/>
    <property type="evidence" value="ECO:0007669"/>
    <property type="project" value="UniProtKB-SubCell"/>
</dbReference>
<evidence type="ECO:0000256" key="1">
    <source>
        <dbReference type="ARBA" id="ARBA00022516"/>
    </source>
</evidence>
<comment type="subcellular location">
    <subcellularLocation>
        <location evidence="8">Cytoplasm</location>
    </subcellularLocation>
</comment>
<proteinExistence type="inferred from homology"/>
<dbReference type="KEGG" id="toy:FO059_13245"/>